<sequence length="266" mass="29436">KTALMSNICVMLNCFPIHQECSPRVCGCSADLHPLQFIVTYFRPDNTVNSRELSCVLNVKIIIYKRFTVKLHGGVQLAVWKADLTNFQVDAVVNAANDQLQHCGGLAQALSIAGGLQIQRDSNDYISRYGSLKTGDAIVFDAGSLPCKKIIHAVGPHLSKYPSKSDLSGAERLLERAIESILDKVKENHLQSVAIPAISSGLFNYPLPDCANTIVTTVKRYYESSRSSGHLPKDIFLVNNDEPTVKEMTRHLHKHAPSLVHNWLDM</sequence>
<dbReference type="CDD" id="cd02907">
    <property type="entry name" value="Macro_Af1521_BAL-like"/>
    <property type="match status" value="1"/>
</dbReference>
<dbReference type="Pfam" id="PF01661">
    <property type="entry name" value="Macro"/>
    <property type="match status" value="1"/>
</dbReference>
<accession>A0A8D0ADQ2</accession>
<dbReference type="AlphaFoldDB" id="A0A8D0ADQ2"/>
<evidence type="ECO:0000313" key="3">
    <source>
        <dbReference type="Proteomes" id="UP000694568"/>
    </source>
</evidence>
<dbReference type="SMART" id="SM00506">
    <property type="entry name" value="A1pp"/>
    <property type="match status" value="1"/>
</dbReference>
<organism evidence="2 3">
    <name type="scientific">Sander lucioperca</name>
    <name type="common">Pike-perch</name>
    <name type="synonym">Perca lucioperca</name>
    <dbReference type="NCBI Taxonomy" id="283035"/>
    <lineage>
        <taxon>Eukaryota</taxon>
        <taxon>Metazoa</taxon>
        <taxon>Chordata</taxon>
        <taxon>Craniata</taxon>
        <taxon>Vertebrata</taxon>
        <taxon>Euteleostomi</taxon>
        <taxon>Actinopterygii</taxon>
        <taxon>Neopterygii</taxon>
        <taxon>Teleostei</taxon>
        <taxon>Neoteleostei</taxon>
        <taxon>Acanthomorphata</taxon>
        <taxon>Eupercaria</taxon>
        <taxon>Perciformes</taxon>
        <taxon>Percoidei</taxon>
        <taxon>Percidae</taxon>
        <taxon>Luciopercinae</taxon>
        <taxon>Sander</taxon>
    </lineage>
</organism>
<dbReference type="SUPFAM" id="SSF52949">
    <property type="entry name" value="Macro domain-like"/>
    <property type="match status" value="1"/>
</dbReference>
<feature type="domain" description="Macro" evidence="1">
    <location>
        <begin position="64"/>
        <end position="256"/>
    </location>
</feature>
<dbReference type="PROSITE" id="PS51154">
    <property type="entry name" value="MACRO"/>
    <property type="match status" value="1"/>
</dbReference>
<evidence type="ECO:0000259" key="1">
    <source>
        <dbReference type="PROSITE" id="PS51154"/>
    </source>
</evidence>
<dbReference type="GeneTree" id="ENSGT00940000158837"/>
<dbReference type="InterPro" id="IPR002589">
    <property type="entry name" value="Macro_dom"/>
</dbReference>
<proteinExistence type="predicted"/>
<dbReference type="Proteomes" id="UP000694568">
    <property type="component" value="Unplaced"/>
</dbReference>
<name>A0A8D0ADQ2_SANLU</name>
<dbReference type="PANTHER" id="PTHR11106:SF111">
    <property type="entry name" value="MACRO DOMAIN-CONTAINING PROTEIN"/>
    <property type="match status" value="1"/>
</dbReference>
<dbReference type="PANTHER" id="PTHR11106">
    <property type="entry name" value="GANGLIOSIDE INDUCED DIFFERENTIATION ASSOCIATED PROTEIN 2-RELATED"/>
    <property type="match status" value="1"/>
</dbReference>
<reference evidence="2" key="1">
    <citation type="submission" date="2025-08" db="UniProtKB">
        <authorList>
            <consortium name="Ensembl"/>
        </authorList>
    </citation>
    <scope>IDENTIFICATION</scope>
</reference>
<keyword evidence="3" id="KW-1185">Reference proteome</keyword>
<evidence type="ECO:0000313" key="2">
    <source>
        <dbReference type="Ensembl" id="ENSSLUP00000052456.1"/>
    </source>
</evidence>
<dbReference type="Ensembl" id="ENSSLUT00000053994.1">
    <property type="protein sequence ID" value="ENSSLUP00000052456.1"/>
    <property type="gene ID" value="ENSSLUG00000022796.1"/>
</dbReference>
<protein>
    <recommendedName>
        <fullName evidence="1">Macro domain-containing protein</fullName>
    </recommendedName>
</protein>
<reference evidence="2" key="2">
    <citation type="submission" date="2025-09" db="UniProtKB">
        <authorList>
            <consortium name="Ensembl"/>
        </authorList>
    </citation>
    <scope>IDENTIFICATION</scope>
</reference>
<dbReference type="InterPro" id="IPR043472">
    <property type="entry name" value="Macro_dom-like"/>
</dbReference>
<dbReference type="Gene3D" id="3.40.220.10">
    <property type="entry name" value="Leucine Aminopeptidase, subunit E, domain 1"/>
    <property type="match status" value="1"/>
</dbReference>